<protein>
    <submittedName>
        <fullName evidence="4">Acetylserotonin methytransferase-like protein</fullName>
    </submittedName>
</protein>
<dbReference type="HOGENOM" id="CLU_040416_0_2_1"/>
<keyword evidence="2" id="KW-0378">Hydrolase</keyword>
<evidence type="ECO:0000256" key="1">
    <source>
        <dbReference type="ARBA" id="ARBA00001968"/>
    </source>
</evidence>
<dbReference type="Pfam" id="PF02545">
    <property type="entry name" value="Maf"/>
    <property type="match status" value="1"/>
</dbReference>
<dbReference type="GO" id="GO:0016740">
    <property type="term" value="F:transferase activity"/>
    <property type="evidence" value="ECO:0007669"/>
    <property type="project" value="UniProtKB-KW"/>
</dbReference>
<gene>
    <name evidence="4" type="ORF">F503_04233</name>
</gene>
<dbReference type="OrthoDB" id="10267058at2759"/>
<dbReference type="VEuPathDB" id="FungiDB:F503_04233"/>
<dbReference type="STRING" id="1262450.S3C9N2"/>
<dbReference type="AlphaFoldDB" id="S3C9N2"/>
<accession>S3C9N2</accession>
<dbReference type="CDD" id="cd00555">
    <property type="entry name" value="Maf"/>
    <property type="match status" value="1"/>
</dbReference>
<dbReference type="PANTHER" id="PTHR43213">
    <property type="entry name" value="BIFUNCTIONAL DTTP/UTP PYROPHOSPHATASE/METHYLTRANSFERASE PROTEIN-RELATED"/>
    <property type="match status" value="1"/>
</dbReference>
<dbReference type="PANTHER" id="PTHR43213:SF5">
    <property type="entry name" value="BIFUNCTIONAL DTTP_UTP PYROPHOSPHATASE_METHYLTRANSFERASE PROTEIN-RELATED"/>
    <property type="match status" value="1"/>
</dbReference>
<dbReference type="Proteomes" id="UP000016923">
    <property type="component" value="Unassembled WGS sequence"/>
</dbReference>
<evidence type="ECO:0000313" key="5">
    <source>
        <dbReference type="Proteomes" id="UP000016923"/>
    </source>
</evidence>
<comment type="cofactor">
    <cofactor evidence="1">
        <name>a divalent metal cation</name>
        <dbReference type="ChEBI" id="CHEBI:60240"/>
    </cofactor>
</comment>
<keyword evidence="4" id="KW-0808">Transferase</keyword>
<feature type="compositionally biased region" description="Pro residues" evidence="3">
    <location>
        <begin position="38"/>
        <end position="49"/>
    </location>
</feature>
<reference evidence="4 5" key="1">
    <citation type="journal article" date="2013" name="BMC Genomics">
        <title>The genome and transcriptome of the pine saprophyte Ophiostoma piceae, and a comparison with the bark beetle-associated pine pathogen Grosmannia clavigera.</title>
        <authorList>
            <person name="Haridas S."/>
            <person name="Wang Y."/>
            <person name="Lim L."/>
            <person name="Massoumi Alamouti S."/>
            <person name="Jackman S."/>
            <person name="Docking R."/>
            <person name="Robertson G."/>
            <person name="Birol I."/>
            <person name="Bohlmann J."/>
            <person name="Breuil C."/>
        </authorList>
    </citation>
    <scope>NUCLEOTIDE SEQUENCE [LARGE SCALE GENOMIC DNA]</scope>
    <source>
        <strain evidence="4 5">UAMH 11346</strain>
    </source>
</reference>
<name>S3C9N2_OPHP1</name>
<evidence type="ECO:0000256" key="3">
    <source>
        <dbReference type="SAM" id="MobiDB-lite"/>
    </source>
</evidence>
<dbReference type="SUPFAM" id="SSF52972">
    <property type="entry name" value="ITPase-like"/>
    <property type="match status" value="1"/>
</dbReference>
<dbReference type="InterPro" id="IPR003697">
    <property type="entry name" value="Maf-like"/>
</dbReference>
<dbReference type="Gene3D" id="3.90.950.10">
    <property type="match status" value="1"/>
</dbReference>
<dbReference type="EMBL" id="KE148148">
    <property type="protein sequence ID" value="EPE08646.1"/>
    <property type="molecule type" value="Genomic_DNA"/>
</dbReference>
<dbReference type="eggNOG" id="KOG1509">
    <property type="taxonomic scope" value="Eukaryota"/>
</dbReference>
<dbReference type="InterPro" id="IPR029001">
    <property type="entry name" value="ITPase-like_fam"/>
</dbReference>
<organism evidence="4 5">
    <name type="scientific">Ophiostoma piceae (strain UAMH 11346)</name>
    <name type="common">Sap stain fungus</name>
    <dbReference type="NCBI Taxonomy" id="1262450"/>
    <lineage>
        <taxon>Eukaryota</taxon>
        <taxon>Fungi</taxon>
        <taxon>Dikarya</taxon>
        <taxon>Ascomycota</taxon>
        <taxon>Pezizomycotina</taxon>
        <taxon>Sordariomycetes</taxon>
        <taxon>Sordariomycetidae</taxon>
        <taxon>Ophiostomatales</taxon>
        <taxon>Ophiostomataceae</taxon>
        <taxon>Ophiostoma</taxon>
    </lineage>
</organism>
<dbReference type="GO" id="GO:0047429">
    <property type="term" value="F:nucleoside triphosphate diphosphatase activity"/>
    <property type="evidence" value="ECO:0007669"/>
    <property type="project" value="InterPro"/>
</dbReference>
<feature type="region of interest" description="Disordered" evidence="3">
    <location>
        <begin position="1"/>
        <end position="49"/>
    </location>
</feature>
<dbReference type="HAMAP" id="MF_00528">
    <property type="entry name" value="Maf"/>
    <property type="match status" value="1"/>
</dbReference>
<keyword evidence="5" id="KW-1185">Reference proteome</keyword>
<evidence type="ECO:0000313" key="4">
    <source>
        <dbReference type="EMBL" id="EPE08646.1"/>
    </source>
</evidence>
<proteinExistence type="inferred from homology"/>
<sequence length="296" mass="32116">MADTIPSDPPPEYTATNEHDPSAPLLPIRPAASSSTQPPLPPNQRRPPPLLEIPILSHLRTRRVILASASPRRKHLLGQIGLNNLEIWPSTKPENLDKVLYGPLEYVAATAQNKCLDIYEAVIAAQAKAEETAGEGGVGVPADPELVISADTIIVTRAGKILEKPRSAAEHVQMLRHLRDTKTHRVLTTVCVLSPRKDAAHPGYVVAAHTEETTVVFAQPSSGLTDKVIDSYVRTREGADKAGGYALQGTGGLILVERIEGSMDNVIGLPVRQFLQLAEKVVFHQVEEEEEDSDIE</sequence>
<dbReference type="OMA" id="RDQRMHK"/>
<evidence type="ECO:0000256" key="2">
    <source>
        <dbReference type="ARBA" id="ARBA00022801"/>
    </source>
</evidence>